<dbReference type="Pfam" id="PF00561">
    <property type="entry name" value="Abhydrolase_1"/>
    <property type="match status" value="1"/>
</dbReference>
<organism evidence="6 7">
    <name type="scientific">Conoideocrella luteorostrata</name>
    <dbReference type="NCBI Taxonomy" id="1105319"/>
    <lineage>
        <taxon>Eukaryota</taxon>
        <taxon>Fungi</taxon>
        <taxon>Dikarya</taxon>
        <taxon>Ascomycota</taxon>
        <taxon>Pezizomycotina</taxon>
        <taxon>Sordariomycetes</taxon>
        <taxon>Hypocreomycetidae</taxon>
        <taxon>Hypocreales</taxon>
        <taxon>Clavicipitaceae</taxon>
        <taxon>Conoideocrella</taxon>
    </lineage>
</organism>
<feature type="signal peptide" evidence="3">
    <location>
        <begin position="1"/>
        <end position="19"/>
    </location>
</feature>
<evidence type="ECO:0000259" key="5">
    <source>
        <dbReference type="Pfam" id="PF08386"/>
    </source>
</evidence>
<evidence type="ECO:0000259" key="4">
    <source>
        <dbReference type="Pfam" id="PF00561"/>
    </source>
</evidence>
<dbReference type="GO" id="GO:0016787">
    <property type="term" value="F:hydrolase activity"/>
    <property type="evidence" value="ECO:0007669"/>
    <property type="project" value="UniProtKB-KW"/>
</dbReference>
<evidence type="ECO:0000256" key="1">
    <source>
        <dbReference type="ARBA" id="ARBA00010088"/>
    </source>
</evidence>
<evidence type="ECO:0000256" key="2">
    <source>
        <dbReference type="ARBA" id="ARBA00022801"/>
    </source>
</evidence>
<dbReference type="InterPro" id="IPR013595">
    <property type="entry name" value="Pept_S33_TAP-like_C"/>
</dbReference>
<feature type="chain" id="PRO_5042463333" evidence="3">
    <location>
        <begin position="20"/>
        <end position="633"/>
    </location>
</feature>
<dbReference type="PANTHER" id="PTHR43248:SF25">
    <property type="entry name" value="AB HYDROLASE-1 DOMAIN-CONTAINING PROTEIN-RELATED"/>
    <property type="match status" value="1"/>
</dbReference>
<proteinExistence type="inferred from homology"/>
<feature type="domain" description="Peptidase S33 tripeptidyl aminopeptidase-like C-terminal" evidence="5">
    <location>
        <begin position="509"/>
        <end position="597"/>
    </location>
</feature>
<feature type="domain" description="AB hydrolase-1" evidence="4">
    <location>
        <begin position="143"/>
        <end position="303"/>
    </location>
</feature>
<reference evidence="6" key="1">
    <citation type="submission" date="2023-06" db="EMBL/GenBank/DDBJ databases">
        <title>Conoideocrella luteorostrata (Hypocreales: Clavicipitaceae), a potential biocontrol fungus for elongate hemlock scale in United States Christmas tree production areas.</title>
        <authorList>
            <person name="Barrett H."/>
            <person name="Lovett B."/>
            <person name="Macias A.M."/>
            <person name="Stajich J.E."/>
            <person name="Kasson M.T."/>
        </authorList>
    </citation>
    <scope>NUCLEOTIDE SEQUENCE</scope>
    <source>
        <strain evidence="6">ARSEF 14590</strain>
    </source>
</reference>
<dbReference type="SUPFAM" id="SSF53474">
    <property type="entry name" value="alpha/beta-Hydrolases"/>
    <property type="match status" value="1"/>
</dbReference>
<dbReference type="PANTHER" id="PTHR43248">
    <property type="entry name" value="2-SUCCINYL-6-HYDROXY-2,4-CYCLOHEXADIENE-1-CARBOXYLATE SYNTHASE"/>
    <property type="match status" value="1"/>
</dbReference>
<evidence type="ECO:0000313" key="7">
    <source>
        <dbReference type="Proteomes" id="UP001251528"/>
    </source>
</evidence>
<comment type="similarity">
    <text evidence="1">Belongs to the peptidase S33 family.</text>
</comment>
<accession>A0AAJ0D001</accession>
<sequence length="633" mass="68924">MVGFAPLSLLLLLVYPSHQHDLSTLHGRGRQLYPRNATSGQFPRPGDRFHFLPCTNTTTIPSLNDTHADHSWATQFDPNPEHWKWGKELADCGQNCTSARRGLYLCGYLDVPIDYTNKSDRRIVRLAVAKYQVSGTGNKSERTIVVNPGGPGGSGVGFALGGGQDTTARLSNSKYDVLGWDPRGVGASLPPVACFPSNADRFWWTTHITKDIKDSPSPRKQLEFVDAVNDATFQGCKERLGDLPRFLTTAFVARDLEQIRMALNESELTGYMVSYGTDIARTYIAMFPASVGRLILDGIDGTKDDRTISGFATTSLDNITAAWNDGFLGECVKAGPDLCELARRPAGGANEPVTLASLKDRMDKLFALLLKRPASTYSPKTGPTLITYSSVTGAIYNALYDPGNWPSLASSLAQLEAGNTTGAANTFVDFQVTGPGQNYNRPPAPSPLSGAVPSTDELFNMVVCSDAFDSPPPPNLDFWEQLWRNMTEQSQIGGSSNFFGSFPCQNFVKYWPTAAEVFRGPFNATLKAPALLISGTYDPATPLRWGRETLADLGRSGRLIVHHGYGHSSLADKSNCTDAIASRYILEGAVPDEPETNCIANSKPYRSSDNVVIGRRGVIDKERGVVLFGRREK</sequence>
<dbReference type="InterPro" id="IPR051601">
    <property type="entry name" value="Serine_prot/Carboxylest_S33"/>
</dbReference>
<dbReference type="Pfam" id="PF08386">
    <property type="entry name" value="Abhydrolase_4"/>
    <property type="match status" value="1"/>
</dbReference>
<gene>
    <name evidence="6" type="ORF">QQS21_002002</name>
</gene>
<dbReference type="Gene3D" id="3.40.50.1820">
    <property type="entry name" value="alpha/beta hydrolase"/>
    <property type="match status" value="2"/>
</dbReference>
<dbReference type="InterPro" id="IPR000073">
    <property type="entry name" value="AB_hydrolase_1"/>
</dbReference>
<evidence type="ECO:0000256" key="3">
    <source>
        <dbReference type="SAM" id="SignalP"/>
    </source>
</evidence>
<keyword evidence="2" id="KW-0378">Hydrolase</keyword>
<dbReference type="AlphaFoldDB" id="A0AAJ0D001"/>
<protein>
    <submittedName>
        <fullName evidence="6">Uncharacterized protein</fullName>
    </submittedName>
</protein>
<comment type="caution">
    <text evidence="6">The sequence shown here is derived from an EMBL/GenBank/DDBJ whole genome shotgun (WGS) entry which is preliminary data.</text>
</comment>
<dbReference type="Proteomes" id="UP001251528">
    <property type="component" value="Unassembled WGS sequence"/>
</dbReference>
<keyword evidence="7" id="KW-1185">Reference proteome</keyword>
<dbReference type="InterPro" id="IPR029058">
    <property type="entry name" value="AB_hydrolase_fold"/>
</dbReference>
<dbReference type="EMBL" id="JASWJB010000022">
    <property type="protein sequence ID" value="KAK2612037.1"/>
    <property type="molecule type" value="Genomic_DNA"/>
</dbReference>
<evidence type="ECO:0000313" key="6">
    <source>
        <dbReference type="EMBL" id="KAK2612037.1"/>
    </source>
</evidence>
<keyword evidence="3" id="KW-0732">Signal</keyword>
<name>A0AAJ0D001_9HYPO</name>